<accession>A0A411HJN0</accession>
<reference evidence="1 2" key="1">
    <citation type="submission" date="2019-01" db="EMBL/GenBank/DDBJ databases">
        <title>Pseudolysobacter antarctica gen. nov., sp. nov., isolated from Fildes Peninsula, Antarctica.</title>
        <authorList>
            <person name="Wei Z."/>
            <person name="Peng F."/>
        </authorList>
    </citation>
    <scope>NUCLEOTIDE SEQUENCE [LARGE SCALE GENOMIC DNA]</scope>
    <source>
        <strain evidence="1 2">AQ6-296</strain>
    </source>
</reference>
<evidence type="ECO:0000313" key="2">
    <source>
        <dbReference type="Proteomes" id="UP000291562"/>
    </source>
</evidence>
<proteinExistence type="predicted"/>
<dbReference type="Proteomes" id="UP000291562">
    <property type="component" value="Chromosome"/>
</dbReference>
<dbReference type="OrthoDB" id="287957at2"/>
<sequence length="202" mass="23003">MTRVVRAYVRQRVATELKLLGYWGTEGVENDVNFESGHIDREGRTDIAYLWNNDTFGMELVFEFKKLTTRSDSRSRYIHHGVQNFVSGIYSERQPFAVMVGILLASREEAGQGLCLALAHRPTAAAIHACANTDHRFVMAPSTLFPKYATFDTEHLRSASNAPFHGTIRIAHLFLEFPYAKFTYKRKQRAALIESLENDDDV</sequence>
<evidence type="ECO:0000313" key="1">
    <source>
        <dbReference type="EMBL" id="QBB70691.1"/>
    </source>
</evidence>
<gene>
    <name evidence="1" type="ORF">ELE36_10130</name>
</gene>
<protein>
    <submittedName>
        <fullName evidence="1">Fis family transcriptional regulator</fullName>
    </submittedName>
</protein>
<dbReference type="RefSeq" id="WP_129832970.1">
    <property type="nucleotide sequence ID" value="NZ_CP035704.1"/>
</dbReference>
<dbReference type="AlphaFoldDB" id="A0A411HJN0"/>
<organism evidence="1 2">
    <name type="scientific">Pseudolysobacter antarcticus</name>
    <dbReference type="NCBI Taxonomy" id="2511995"/>
    <lineage>
        <taxon>Bacteria</taxon>
        <taxon>Pseudomonadati</taxon>
        <taxon>Pseudomonadota</taxon>
        <taxon>Gammaproteobacteria</taxon>
        <taxon>Lysobacterales</taxon>
        <taxon>Rhodanobacteraceae</taxon>
        <taxon>Pseudolysobacter</taxon>
    </lineage>
</organism>
<name>A0A411HJN0_9GAMM</name>
<dbReference type="EMBL" id="CP035704">
    <property type="protein sequence ID" value="QBB70691.1"/>
    <property type="molecule type" value="Genomic_DNA"/>
</dbReference>
<keyword evidence="2" id="KW-1185">Reference proteome</keyword>
<dbReference type="KEGG" id="xbc:ELE36_10130"/>